<dbReference type="InterPro" id="IPR050970">
    <property type="entry name" value="Cl_channel_volt-gated"/>
</dbReference>
<dbReference type="InterPro" id="IPR029048">
    <property type="entry name" value="HSP70_C_sf"/>
</dbReference>
<evidence type="ECO:0000256" key="3">
    <source>
        <dbReference type="ARBA" id="ARBA00022737"/>
    </source>
</evidence>
<keyword evidence="7 9" id="KW-0472">Membrane</keyword>
<protein>
    <submittedName>
        <fullName evidence="11">Chloride Channel</fullName>
    </submittedName>
</protein>
<comment type="subcellular location">
    <subcellularLocation>
        <location evidence="1">Membrane</location>
        <topology evidence="1">Multi-pass membrane protein</topology>
    </subcellularLocation>
</comment>
<dbReference type="GO" id="GO:0140662">
    <property type="term" value="F:ATP-dependent protein folding chaperone"/>
    <property type="evidence" value="ECO:0007669"/>
    <property type="project" value="InterPro"/>
</dbReference>
<dbReference type="InterPro" id="IPR001807">
    <property type="entry name" value="ClC"/>
</dbReference>
<dbReference type="PROSITE" id="PS01036">
    <property type="entry name" value="HSP70_3"/>
    <property type="match status" value="1"/>
</dbReference>
<accession>A0A7J6LNA7</accession>
<dbReference type="EMBL" id="JABANN010000376">
    <property type="protein sequence ID" value="KAF4660775.1"/>
    <property type="molecule type" value="Genomic_DNA"/>
</dbReference>
<feature type="transmembrane region" description="Helical" evidence="9">
    <location>
        <begin position="959"/>
        <end position="978"/>
    </location>
</feature>
<feature type="compositionally biased region" description="Pro residues" evidence="8">
    <location>
        <begin position="758"/>
        <end position="770"/>
    </location>
</feature>
<reference evidence="11 12" key="1">
    <citation type="submission" date="2020-04" db="EMBL/GenBank/DDBJ databases">
        <title>Perkinsus olseni comparative genomics.</title>
        <authorList>
            <person name="Bogema D.R."/>
        </authorList>
    </citation>
    <scope>NUCLEOTIDE SEQUENCE [LARGE SCALE GENOMIC DNA]</scope>
    <source>
        <strain evidence="11">ATCC PRA-31</strain>
    </source>
</reference>
<keyword evidence="4" id="KW-0547">Nucleotide-binding</keyword>
<dbReference type="Pfam" id="PF00654">
    <property type="entry name" value="Voltage_CLC"/>
    <property type="match status" value="1"/>
</dbReference>
<feature type="transmembrane region" description="Helical" evidence="9">
    <location>
        <begin position="1247"/>
        <end position="1266"/>
    </location>
</feature>
<keyword evidence="2 9" id="KW-0812">Transmembrane</keyword>
<dbReference type="InterPro" id="IPR043129">
    <property type="entry name" value="ATPase_NBD"/>
</dbReference>
<dbReference type="InterPro" id="IPR013126">
    <property type="entry name" value="Hsp_70_fam"/>
</dbReference>
<evidence type="ECO:0000256" key="4">
    <source>
        <dbReference type="ARBA" id="ARBA00022741"/>
    </source>
</evidence>
<feature type="transmembrane region" description="Helical" evidence="9">
    <location>
        <begin position="1175"/>
        <end position="1193"/>
    </location>
</feature>
<dbReference type="SUPFAM" id="SSF100934">
    <property type="entry name" value="Heat shock protein 70kD (HSP70), C-terminal subdomain"/>
    <property type="match status" value="1"/>
</dbReference>
<feature type="signal peptide" evidence="10">
    <location>
        <begin position="1"/>
        <end position="25"/>
    </location>
</feature>
<keyword evidence="3" id="KW-0677">Repeat</keyword>
<feature type="region of interest" description="Disordered" evidence="8">
    <location>
        <begin position="733"/>
        <end position="770"/>
    </location>
</feature>
<evidence type="ECO:0000256" key="6">
    <source>
        <dbReference type="ARBA" id="ARBA00022989"/>
    </source>
</evidence>
<feature type="compositionally biased region" description="Basic and acidic residues" evidence="8">
    <location>
        <begin position="746"/>
        <end position="756"/>
    </location>
</feature>
<feature type="transmembrane region" description="Helical" evidence="9">
    <location>
        <begin position="1278"/>
        <end position="1304"/>
    </location>
</feature>
<dbReference type="Gene3D" id="3.90.640.10">
    <property type="entry name" value="Actin, Chain A, domain 4"/>
    <property type="match status" value="1"/>
</dbReference>
<dbReference type="PRINTS" id="PR00762">
    <property type="entry name" value="CLCHANNEL"/>
</dbReference>
<feature type="transmembrane region" description="Helical" evidence="9">
    <location>
        <begin position="1219"/>
        <end position="1241"/>
    </location>
</feature>
<dbReference type="Gene3D" id="1.10.3080.10">
    <property type="entry name" value="Clc chloride channel"/>
    <property type="match status" value="1"/>
</dbReference>
<dbReference type="GO" id="GO:0005524">
    <property type="term" value="F:ATP binding"/>
    <property type="evidence" value="ECO:0007669"/>
    <property type="project" value="UniProtKB-KW"/>
</dbReference>
<dbReference type="Gene3D" id="3.30.420.40">
    <property type="match status" value="3"/>
</dbReference>
<evidence type="ECO:0000256" key="1">
    <source>
        <dbReference type="ARBA" id="ARBA00004141"/>
    </source>
</evidence>
<feature type="transmembrane region" description="Helical" evidence="9">
    <location>
        <begin position="1030"/>
        <end position="1048"/>
    </location>
</feature>
<feature type="transmembrane region" description="Helical" evidence="9">
    <location>
        <begin position="1310"/>
        <end position="1330"/>
    </location>
</feature>
<name>A0A7J6LNA7_PEROL</name>
<dbReference type="PANTHER" id="PTHR45720:SF10">
    <property type="entry name" value="CHLORIDE CHANNEL PROTEIN 2"/>
    <property type="match status" value="1"/>
</dbReference>
<dbReference type="SUPFAM" id="SSF53067">
    <property type="entry name" value="Actin-like ATPase domain"/>
    <property type="match status" value="2"/>
</dbReference>
<dbReference type="InterPro" id="IPR018181">
    <property type="entry name" value="Heat_shock_70_CS"/>
</dbReference>
<evidence type="ECO:0000256" key="9">
    <source>
        <dbReference type="SAM" id="Phobius"/>
    </source>
</evidence>
<evidence type="ECO:0000256" key="7">
    <source>
        <dbReference type="ARBA" id="ARBA00023136"/>
    </source>
</evidence>
<keyword evidence="10" id="KW-0732">Signal</keyword>
<evidence type="ECO:0000256" key="8">
    <source>
        <dbReference type="SAM" id="MobiDB-lite"/>
    </source>
</evidence>
<feature type="chain" id="PRO_5029593533" evidence="10">
    <location>
        <begin position="26"/>
        <end position="1530"/>
    </location>
</feature>
<dbReference type="Pfam" id="PF00012">
    <property type="entry name" value="HSP70"/>
    <property type="match status" value="1"/>
</dbReference>
<dbReference type="GO" id="GO:0016020">
    <property type="term" value="C:membrane"/>
    <property type="evidence" value="ECO:0007669"/>
    <property type="project" value="UniProtKB-SubCell"/>
</dbReference>
<feature type="transmembrane region" description="Helical" evidence="9">
    <location>
        <begin position="905"/>
        <end position="926"/>
    </location>
</feature>
<evidence type="ECO:0000256" key="2">
    <source>
        <dbReference type="ARBA" id="ARBA00022692"/>
    </source>
</evidence>
<dbReference type="GO" id="GO:0005247">
    <property type="term" value="F:voltage-gated chloride channel activity"/>
    <property type="evidence" value="ECO:0007669"/>
    <property type="project" value="TreeGrafter"/>
</dbReference>
<sequence>MAALRHPSGHAKLLFFTFLLLAALALEQEPELPTGIDFGSYSLKMATVGEHGADLVVNSLSERSTATAVSFAHDVRAFGSQALSDASRKPSKVFSGPEIAHFKSTPAVVNGTLLRAEELVAQSLRNAKVWLPRSPRPVVLTVPASAGQRQRRALLHAAELAGLRVDGLVTEAVAAAVVRSQDFLASTERTRTEVIVDVGAGHTEMCKVRFGREETRGLLRSSRRLIADVRQVGATCVSDETAGTLLMDRRLAEAALRSFESKHGEIPKGAAREKARRRLELQAATVRGILSANHEAAFTVESLYNGEDLSMKVTREEFEKAVSDLTKRISDLAGRLAWEDVMGIELVGGGSRIPVVQEHLETQVLLLAGRKIALGRHLNGDEAPSKGAAVCASNHSLIERDPSLKGNRRIWLKDSHHRAYTVGWEGSDDRFLIAEAGQKLQFHNELELPVPQGGRGILTVFESDLRGSTDRKSQAIERYEIASLGGAKSLRLVARGDQNGIITLSAATTEFIQVKHLDFGAMAPPPMRAAELEDAKLRLDEWDRRDQDANTVLEAMDRLESKMYATRDALDSEIYTLVAAEEELGHIRTVLHETEGIVEKGRDATAEEIISQTEAIDDALAPLLEKGRELEYRGETKSWAVDQLRQYWQLHTLVARIEAHGGRRDDGPAKKEKARTLLDNLQRWWDDVSAKQERLSLKEPPAFKKEATHGKIHRVRSLIEGIARAMGVSIDNLDDQPLASKPSHASSHEETAKRPDVVSPPLPTPPSFTVPPPEVARELGREVGDGSSHVHNQSLGVPSFFSNASSLPKLLPEARSNRRKACCKGDQYQTRTKLGSCGMSHAVARWRLYVVELQPRGTNYHRAFNIVDFYSSYDDVPDQPRVFLTSSRATAGTRKGFLKRLHTKFWVLLTVLAVLDAAVSYGMDVTQEWLKASRMKVACDSSRDGACKDFDTLDYPLSYIFYSVVMVVLAYSVCQLLSTEAIGSGIPQVKTILGGASLPGTLGPKTFVAKCVGLTLVQAGGLWVGKEGPYVHIASCLAYMLTSLPLFRSCRQSRTRWMQVLSAAVCCGVVSTFGCPFGALLFSIEVTASFFVVHHLWTSMVCVLCCTITIKLFQASNTIDLFQPINNLPAWDISWELINFALLGVVAGLTGGLFAWILTKMLEYTKRFKTTRKRQILFCAVSAALVAACDYYVPWLRNCDKFTINELFSAQGPLDWDRFLFFVLIIKLLGIAIAICLPLPAGVFAPTFLAGALLGRFYYLVTFTICDSTELFSFEKPANAYAIIGAAALSGGFTRTISTAVVVFELTNNLSLLVPVITAVLVAYTVNGALMPSFYDVMLIFRELPYTPALLRDDQYALSAKDMLDPVTPRKAACLRGTTMRELEEVARYYLQPPKDQMRHHSPVDPYVPVVQYQAGRPVLRGTAKALDLEMVTSESYEMGEDPEYTLVDWTALADLIDWSPLVVGPNTPAARLHFIFTMLGLEQVAVIDVDGLSEPPPTQASNSSLSGSFMPAHVNGASLLGIIDKDKFN</sequence>
<feature type="transmembrane region" description="Helical" evidence="9">
    <location>
        <begin position="1060"/>
        <end position="1084"/>
    </location>
</feature>
<dbReference type="Proteomes" id="UP000572268">
    <property type="component" value="Unassembled WGS sequence"/>
</dbReference>
<feature type="transmembrane region" description="Helical" evidence="9">
    <location>
        <begin position="1133"/>
        <end position="1155"/>
    </location>
</feature>
<comment type="caution">
    <text evidence="11">The sequence shown here is derived from an EMBL/GenBank/DDBJ whole genome shotgun (WGS) entry which is preliminary data.</text>
</comment>
<keyword evidence="6 9" id="KW-1133">Transmembrane helix</keyword>
<evidence type="ECO:0000313" key="12">
    <source>
        <dbReference type="Proteomes" id="UP000572268"/>
    </source>
</evidence>
<dbReference type="PANTHER" id="PTHR45720">
    <property type="entry name" value="CHLORIDE CHANNEL PROTEIN 2"/>
    <property type="match status" value="1"/>
</dbReference>
<dbReference type="SUPFAM" id="SSF81340">
    <property type="entry name" value="Clc chloride channel"/>
    <property type="match status" value="1"/>
</dbReference>
<organism evidence="11 12">
    <name type="scientific">Perkinsus olseni</name>
    <name type="common">Perkinsus atlanticus</name>
    <dbReference type="NCBI Taxonomy" id="32597"/>
    <lineage>
        <taxon>Eukaryota</taxon>
        <taxon>Sar</taxon>
        <taxon>Alveolata</taxon>
        <taxon>Perkinsozoa</taxon>
        <taxon>Perkinsea</taxon>
        <taxon>Perkinsida</taxon>
        <taxon>Perkinsidae</taxon>
        <taxon>Perkinsus</taxon>
    </lineage>
</organism>
<dbReference type="InterPro" id="IPR014743">
    <property type="entry name" value="Cl-channel_core"/>
</dbReference>
<keyword evidence="5" id="KW-0067">ATP-binding</keyword>
<evidence type="ECO:0000313" key="11">
    <source>
        <dbReference type="EMBL" id="KAF4660775.1"/>
    </source>
</evidence>
<proteinExistence type="predicted"/>
<gene>
    <name evidence="11" type="primary">CLH-4_3</name>
    <name evidence="11" type="ORF">FOL46_005992</name>
</gene>
<evidence type="ECO:0000256" key="5">
    <source>
        <dbReference type="ARBA" id="ARBA00022840"/>
    </source>
</evidence>
<evidence type="ECO:0000256" key="10">
    <source>
        <dbReference type="SAM" id="SignalP"/>
    </source>
</evidence>